<keyword evidence="4" id="KW-1185">Reference proteome</keyword>
<dbReference type="EMBL" id="JAAPAO010000612">
    <property type="protein sequence ID" value="KAF4656205.1"/>
    <property type="molecule type" value="Genomic_DNA"/>
</dbReference>
<evidence type="ECO:0000313" key="4">
    <source>
        <dbReference type="Proteomes" id="UP000591131"/>
    </source>
</evidence>
<dbReference type="Proteomes" id="UP000591131">
    <property type="component" value="Unassembled WGS sequence"/>
</dbReference>
<organism evidence="3 4">
    <name type="scientific">Perkinsus chesapeaki</name>
    <name type="common">Clam parasite</name>
    <name type="synonym">Perkinsus andrewsi</name>
    <dbReference type="NCBI Taxonomy" id="330153"/>
    <lineage>
        <taxon>Eukaryota</taxon>
        <taxon>Sar</taxon>
        <taxon>Alveolata</taxon>
        <taxon>Perkinsozoa</taxon>
        <taxon>Perkinsea</taxon>
        <taxon>Perkinsida</taxon>
        <taxon>Perkinsidae</taxon>
        <taxon>Perkinsus</taxon>
    </lineage>
</organism>
<dbReference type="AlphaFoldDB" id="A0A7J6LAG7"/>
<feature type="region of interest" description="Disordered" evidence="1">
    <location>
        <begin position="1"/>
        <end position="24"/>
    </location>
</feature>
<gene>
    <name evidence="3" type="ORF">FOL47_009097</name>
</gene>
<feature type="compositionally biased region" description="Basic residues" evidence="1">
    <location>
        <begin position="1"/>
        <end position="10"/>
    </location>
</feature>
<dbReference type="OrthoDB" id="6612379at2759"/>
<reference evidence="3 4" key="1">
    <citation type="submission" date="2020-04" db="EMBL/GenBank/DDBJ databases">
        <title>Perkinsus chesapeaki whole genome sequence.</title>
        <authorList>
            <person name="Bogema D.R."/>
        </authorList>
    </citation>
    <scope>NUCLEOTIDE SEQUENCE [LARGE SCALE GENOMIC DNA]</scope>
    <source>
        <strain evidence="3">ATCC PRA-425</strain>
    </source>
</reference>
<feature type="domain" description="MULE transposase" evidence="2">
    <location>
        <begin position="103"/>
        <end position="199"/>
    </location>
</feature>
<dbReference type="InterPro" id="IPR018289">
    <property type="entry name" value="MULE_transposase_dom"/>
</dbReference>
<dbReference type="Pfam" id="PF10551">
    <property type="entry name" value="MULE"/>
    <property type="match status" value="1"/>
</dbReference>
<evidence type="ECO:0000256" key="1">
    <source>
        <dbReference type="SAM" id="MobiDB-lite"/>
    </source>
</evidence>
<protein>
    <recommendedName>
        <fullName evidence="2">MULE transposase domain-containing protein</fullName>
    </recommendedName>
</protein>
<proteinExistence type="predicted"/>
<comment type="caution">
    <text evidence="3">The sequence shown here is derived from an EMBL/GenBank/DDBJ whole genome shotgun (WGS) entry which is preliminary data.</text>
</comment>
<sequence>LSSQRPHVRIPRSGTKDASTASSVPVRHRIDIDASMALEAIPSGPTNSPEFRQRTHENIENLSQMTRANGAGEAFLRFNDVDDHMAVWAATECLTRLESADMLFIDGTFRITPPGFYQTLTVTASLGTQFVPVAWALLPNVTEGTYRMALRELKRAVTLETGHCNITAVMADFETALRRAITSVFGINASSLRGCIFHAHRAWYRRLIELGLGPAYREIVPRGQPHSFLNTWLHCTFGLCCLPSDEVSAAWDALVALLPNDQRVADFRAYMERNWVRHDSVWPPVHWAAVAGERHRTNNAAEALHSSLKDHFIRGRSERPGNINIFIERLQSFHQSVRRKLRSTEEAVSRRAVDKERARVEITDRYRRGAINLIEFLEENGRLNTFPRNIID</sequence>
<name>A0A7J6LAG7_PERCH</name>
<feature type="non-terminal residue" evidence="3">
    <location>
        <position position="1"/>
    </location>
</feature>
<accession>A0A7J6LAG7</accession>
<evidence type="ECO:0000259" key="2">
    <source>
        <dbReference type="Pfam" id="PF10551"/>
    </source>
</evidence>
<evidence type="ECO:0000313" key="3">
    <source>
        <dbReference type="EMBL" id="KAF4656205.1"/>
    </source>
</evidence>